<dbReference type="SUPFAM" id="SSF54277">
    <property type="entry name" value="CAD &amp; PB1 domains"/>
    <property type="match status" value="1"/>
</dbReference>
<name>A0A3P8S7K3_AMPPE</name>
<evidence type="ECO:0000313" key="3">
    <source>
        <dbReference type="Proteomes" id="UP000265080"/>
    </source>
</evidence>
<evidence type="ECO:0000313" key="2">
    <source>
        <dbReference type="Ensembl" id="ENSAPEP00000008246.1"/>
    </source>
</evidence>
<dbReference type="GO" id="GO:0043130">
    <property type="term" value="F:ubiquitin binding"/>
    <property type="evidence" value="ECO:0007669"/>
    <property type="project" value="TreeGrafter"/>
</dbReference>
<dbReference type="STRING" id="161767.ENSAPEP00000008246"/>
<protein>
    <recommendedName>
        <fullName evidence="1">PB1 domain-containing protein</fullName>
    </recommendedName>
</protein>
<dbReference type="InterPro" id="IPR000270">
    <property type="entry name" value="PB1_dom"/>
</dbReference>
<dbReference type="PANTHER" id="PTHR20930">
    <property type="entry name" value="OVARIAN CARCINOMA ANTIGEN CA125-RELATED"/>
    <property type="match status" value="1"/>
</dbReference>
<reference evidence="2 3" key="1">
    <citation type="submission" date="2018-03" db="EMBL/GenBank/DDBJ databases">
        <title>Finding Nemo's genes: A chromosome-scale reference assembly of the genome of the orange clownfish Amphiprion percula.</title>
        <authorList>
            <person name="Lehmann R."/>
        </authorList>
    </citation>
    <scope>NUCLEOTIDE SEQUENCE</scope>
</reference>
<dbReference type="InterPro" id="IPR053793">
    <property type="entry name" value="PB1-like"/>
</dbReference>
<dbReference type="PANTHER" id="PTHR20930:SF4">
    <property type="entry name" value="NEXT TO BRCA1 GENE 1 PROTEIN ISOFORM X1"/>
    <property type="match status" value="1"/>
</dbReference>
<dbReference type="Proteomes" id="UP000265080">
    <property type="component" value="Chromosome 19"/>
</dbReference>
<dbReference type="GO" id="GO:0016236">
    <property type="term" value="P:macroautophagy"/>
    <property type="evidence" value="ECO:0007669"/>
    <property type="project" value="TreeGrafter"/>
</dbReference>
<sequence>MGLPVTIKVNFRGNVKRFLAPDLDKLEWESVEAWIKASFGINHFQVKYFDEDNEEICINSQDEYEEAIKSAEKQGNQLHMNVYKMKGQACGGPLKTEVKELKGDLRPAPPYPSRVKTVDKGTQVTPEREAVRARVVTRVVFIVVAIQSPASPWKQNDDDYKQRKLRLVLLCSKTELLRNTG</sequence>
<feature type="domain" description="PB1" evidence="1">
    <location>
        <begin position="4"/>
        <end position="85"/>
    </location>
</feature>
<keyword evidence="3" id="KW-1185">Reference proteome</keyword>
<dbReference type="GeneTree" id="ENSGT00390000016335"/>
<evidence type="ECO:0000259" key="1">
    <source>
        <dbReference type="PROSITE" id="PS51745"/>
    </source>
</evidence>
<reference evidence="2" key="2">
    <citation type="submission" date="2025-08" db="UniProtKB">
        <authorList>
            <consortium name="Ensembl"/>
        </authorList>
    </citation>
    <scope>IDENTIFICATION</scope>
</reference>
<organism evidence="2 3">
    <name type="scientific">Amphiprion percula</name>
    <name type="common">Orange clownfish</name>
    <name type="synonym">Lutjanus percula</name>
    <dbReference type="NCBI Taxonomy" id="161767"/>
    <lineage>
        <taxon>Eukaryota</taxon>
        <taxon>Metazoa</taxon>
        <taxon>Chordata</taxon>
        <taxon>Craniata</taxon>
        <taxon>Vertebrata</taxon>
        <taxon>Euteleostomi</taxon>
        <taxon>Actinopterygii</taxon>
        <taxon>Neopterygii</taxon>
        <taxon>Teleostei</taxon>
        <taxon>Neoteleostei</taxon>
        <taxon>Acanthomorphata</taxon>
        <taxon>Ovalentaria</taxon>
        <taxon>Pomacentridae</taxon>
        <taxon>Amphiprion</taxon>
    </lineage>
</organism>
<dbReference type="SMART" id="SM00666">
    <property type="entry name" value="PB1"/>
    <property type="match status" value="1"/>
</dbReference>
<dbReference type="AlphaFoldDB" id="A0A3P8S7K3"/>
<dbReference type="GO" id="GO:0000407">
    <property type="term" value="C:phagophore assembly site"/>
    <property type="evidence" value="ECO:0007669"/>
    <property type="project" value="TreeGrafter"/>
</dbReference>
<dbReference type="Gene3D" id="3.10.20.90">
    <property type="entry name" value="Phosphatidylinositol 3-kinase Catalytic Subunit, Chain A, domain 1"/>
    <property type="match status" value="1"/>
</dbReference>
<reference evidence="2" key="3">
    <citation type="submission" date="2025-09" db="UniProtKB">
        <authorList>
            <consortium name="Ensembl"/>
        </authorList>
    </citation>
    <scope>IDENTIFICATION</scope>
</reference>
<dbReference type="PROSITE" id="PS51745">
    <property type="entry name" value="PB1"/>
    <property type="match status" value="1"/>
</dbReference>
<accession>A0A3P8S7K3</accession>
<dbReference type="FunFam" id="3.10.20.90:FF:000072">
    <property type="entry name" value="Next to BRCA1 gene 1 protein"/>
    <property type="match status" value="1"/>
</dbReference>
<dbReference type="Pfam" id="PF00564">
    <property type="entry name" value="PB1"/>
    <property type="match status" value="1"/>
</dbReference>
<dbReference type="Ensembl" id="ENSAPET00000008485.1">
    <property type="protein sequence ID" value="ENSAPEP00000008246.1"/>
    <property type="gene ID" value="ENSAPEG00000005969.1"/>
</dbReference>
<proteinExistence type="predicted"/>